<evidence type="ECO:0000256" key="1">
    <source>
        <dbReference type="SAM" id="MobiDB-lite"/>
    </source>
</evidence>
<feature type="compositionally biased region" description="Polar residues" evidence="1">
    <location>
        <begin position="1"/>
        <end position="20"/>
    </location>
</feature>
<proteinExistence type="predicted"/>
<accession>A0A382GLD8</accession>
<dbReference type="EMBL" id="UINC01056085">
    <property type="protein sequence ID" value="SVB75702.1"/>
    <property type="molecule type" value="Genomic_DNA"/>
</dbReference>
<organism evidence="2">
    <name type="scientific">marine metagenome</name>
    <dbReference type="NCBI Taxonomy" id="408172"/>
    <lineage>
        <taxon>unclassified sequences</taxon>
        <taxon>metagenomes</taxon>
        <taxon>ecological metagenomes</taxon>
    </lineage>
</organism>
<feature type="region of interest" description="Disordered" evidence="1">
    <location>
        <begin position="1"/>
        <end position="40"/>
    </location>
</feature>
<gene>
    <name evidence="2" type="ORF">METZ01_LOCUS228556</name>
</gene>
<dbReference type="AlphaFoldDB" id="A0A382GLD8"/>
<feature type="compositionally biased region" description="Basic and acidic residues" evidence="1">
    <location>
        <begin position="22"/>
        <end position="40"/>
    </location>
</feature>
<protein>
    <submittedName>
        <fullName evidence="2">Uncharacterized protein</fullName>
    </submittedName>
</protein>
<name>A0A382GLD8_9ZZZZ</name>
<evidence type="ECO:0000313" key="2">
    <source>
        <dbReference type="EMBL" id="SVB75702.1"/>
    </source>
</evidence>
<reference evidence="2" key="1">
    <citation type="submission" date="2018-05" db="EMBL/GenBank/DDBJ databases">
        <authorList>
            <person name="Lanie J.A."/>
            <person name="Ng W.-L."/>
            <person name="Kazmierczak K.M."/>
            <person name="Andrzejewski T.M."/>
            <person name="Davidsen T.M."/>
            <person name="Wayne K.J."/>
            <person name="Tettelin H."/>
            <person name="Glass J.I."/>
            <person name="Rusch D."/>
            <person name="Podicherti R."/>
            <person name="Tsui H.-C.T."/>
            <person name="Winkler M.E."/>
        </authorList>
    </citation>
    <scope>NUCLEOTIDE SEQUENCE</scope>
</reference>
<sequence length="40" mass="4421">MTPPVSFQTLPVQQQKQTETAELLRKHGGKTGEKLKAEGK</sequence>